<dbReference type="Pfam" id="PF00443">
    <property type="entry name" value="UCH"/>
    <property type="match status" value="1"/>
</dbReference>
<feature type="compositionally biased region" description="Basic and acidic residues" evidence="4">
    <location>
        <begin position="377"/>
        <end position="386"/>
    </location>
</feature>
<dbReference type="InterPro" id="IPR036873">
    <property type="entry name" value="Rhodanese-like_dom_sf"/>
</dbReference>
<comment type="caution">
    <text evidence="7">The sequence shown here is derived from an EMBL/GenBank/DDBJ whole genome shotgun (WGS) entry which is preliminary data.</text>
</comment>
<feature type="compositionally biased region" description="Low complexity" evidence="4">
    <location>
        <begin position="310"/>
        <end position="320"/>
    </location>
</feature>
<comment type="similarity">
    <text evidence="2">Belongs to the peptidase C19 family.</text>
</comment>
<name>A0A834I2H7_RHYFE</name>
<dbReference type="PROSITE" id="PS50235">
    <property type="entry name" value="USP_3"/>
    <property type="match status" value="1"/>
</dbReference>
<dbReference type="PANTHER" id="PTHR21646">
    <property type="entry name" value="UBIQUITIN CARBOXYL-TERMINAL HYDROLASE"/>
    <property type="match status" value="1"/>
</dbReference>
<accession>A0A834I2H7</accession>
<protein>
    <recommendedName>
        <fullName evidence="3">ubiquitinyl hydrolase 1</fullName>
        <ecNumber evidence="3">3.4.19.12</ecNumber>
    </recommendedName>
</protein>
<feature type="region of interest" description="Disordered" evidence="4">
    <location>
        <begin position="290"/>
        <end position="350"/>
    </location>
</feature>
<dbReference type="PANTHER" id="PTHR21646:SF46">
    <property type="entry name" value="UBIQUITIN CARBOXYL-TERMINAL HYDROLASE"/>
    <property type="match status" value="1"/>
</dbReference>
<dbReference type="InterPro" id="IPR001394">
    <property type="entry name" value="Peptidase_C19_UCH"/>
</dbReference>
<organism evidence="7 8">
    <name type="scientific">Rhynchophorus ferrugineus</name>
    <name type="common">Red palm weevil</name>
    <name type="synonym">Curculio ferrugineus</name>
    <dbReference type="NCBI Taxonomy" id="354439"/>
    <lineage>
        <taxon>Eukaryota</taxon>
        <taxon>Metazoa</taxon>
        <taxon>Ecdysozoa</taxon>
        <taxon>Arthropoda</taxon>
        <taxon>Hexapoda</taxon>
        <taxon>Insecta</taxon>
        <taxon>Pterygota</taxon>
        <taxon>Neoptera</taxon>
        <taxon>Endopterygota</taxon>
        <taxon>Coleoptera</taxon>
        <taxon>Polyphaga</taxon>
        <taxon>Cucujiformia</taxon>
        <taxon>Curculionidae</taxon>
        <taxon>Dryophthorinae</taxon>
        <taxon>Rhynchophorus</taxon>
    </lineage>
</organism>
<evidence type="ECO:0000259" key="5">
    <source>
        <dbReference type="PROSITE" id="PS50206"/>
    </source>
</evidence>
<dbReference type="InterPro" id="IPR050185">
    <property type="entry name" value="Ub_carboxyl-term_hydrolase"/>
</dbReference>
<sequence length="725" mass="84587">MQEVINLHLAENGIKTLYTEISKATMDQEKCFILCLRYLDVIERLCKLGDRNFVTIKYSHEVSRIQDKVKTLKPILEQRYEQDRHKKQKEHIIPTRPTVPTPITENYSLFAGEYISVKQLYKAINENLNVLIIDIRPTGEYSQSKILFKNIINVPEDILVPGLSANVIEKKLEGDAQTIWHKRDSYLILVFLDWNSSSENVPCSKLNFVRASVTEWDILRNYKQPPVILNGGFKEFLDSYPSLVTNVHVNFIRHNEDIDELLELEDITYPAENAQVMQLKQFTIQELEDSVNIPDSDEDMEVTSKESDSSETNESANTSENDSDMILPKVTNKGSTIDKPSLNVSKEESLSQIKNKIEEERIKLLNEARNKKNKILGGKEDFKKGSQGDAFDPPPVRRETKPRRQIVAFGGWCGLVNLKNTCYMNTVLQCLKCIPIIRNILHSNFAHYITRRPPQVINEFAVVIRALSDGTEYDKKIFRPNSFYDKICKLDPIYKKGHHEDCMEFFLFLFNHLNDDCACDLKKKSIMIEREKSWYGHLQGRTSFWVDLFYHQFQCTKVCQVCDLKADSYETDNTLMLSVPYRPGLRSVNLKQLIDEYMEDNQILDYKCSRCHQMKVTNRRSVVVEPEILVIVLKRYYQDEYQETRKNNICVNFDLSFKFGGSRYKLYSVAQHRGTMDHGHYYGHGIVQDNVWVEFNDERIKKFEKDWDSIRGSACAFFYCKEKNY</sequence>
<proteinExistence type="inferred from homology"/>
<evidence type="ECO:0000259" key="6">
    <source>
        <dbReference type="PROSITE" id="PS50235"/>
    </source>
</evidence>
<evidence type="ECO:0000313" key="7">
    <source>
        <dbReference type="EMBL" id="KAF7269815.1"/>
    </source>
</evidence>
<keyword evidence="8" id="KW-1185">Reference proteome</keyword>
<dbReference type="PROSITE" id="PS50206">
    <property type="entry name" value="RHODANESE_3"/>
    <property type="match status" value="1"/>
</dbReference>
<dbReference type="SUPFAM" id="SSF54001">
    <property type="entry name" value="Cysteine proteinases"/>
    <property type="match status" value="1"/>
</dbReference>
<evidence type="ECO:0000313" key="8">
    <source>
        <dbReference type="Proteomes" id="UP000625711"/>
    </source>
</evidence>
<feature type="domain" description="Rhodanese" evidence="5">
    <location>
        <begin position="129"/>
        <end position="245"/>
    </location>
</feature>
<dbReference type="OrthoDB" id="6686792at2759"/>
<dbReference type="SUPFAM" id="SSF52821">
    <property type="entry name" value="Rhodanese/Cell cycle control phosphatase"/>
    <property type="match status" value="1"/>
</dbReference>
<evidence type="ECO:0000256" key="2">
    <source>
        <dbReference type="ARBA" id="ARBA00009085"/>
    </source>
</evidence>
<dbReference type="GO" id="GO:0016579">
    <property type="term" value="P:protein deubiquitination"/>
    <property type="evidence" value="ECO:0007669"/>
    <property type="project" value="InterPro"/>
</dbReference>
<dbReference type="InterPro" id="IPR018200">
    <property type="entry name" value="USP_CS"/>
</dbReference>
<feature type="region of interest" description="Disordered" evidence="4">
    <location>
        <begin position="376"/>
        <end position="399"/>
    </location>
</feature>
<dbReference type="CDD" id="cd02257">
    <property type="entry name" value="Peptidase_C19"/>
    <property type="match status" value="1"/>
</dbReference>
<evidence type="ECO:0000256" key="1">
    <source>
        <dbReference type="ARBA" id="ARBA00000707"/>
    </source>
</evidence>
<dbReference type="Pfam" id="PF00581">
    <property type="entry name" value="Rhodanese"/>
    <property type="match status" value="1"/>
</dbReference>
<dbReference type="InterPro" id="IPR038765">
    <property type="entry name" value="Papain-like_cys_pep_sf"/>
</dbReference>
<dbReference type="InterPro" id="IPR001763">
    <property type="entry name" value="Rhodanese-like_dom"/>
</dbReference>
<dbReference type="EMBL" id="JAACXV010014179">
    <property type="protein sequence ID" value="KAF7269815.1"/>
    <property type="molecule type" value="Genomic_DNA"/>
</dbReference>
<evidence type="ECO:0000256" key="4">
    <source>
        <dbReference type="SAM" id="MobiDB-lite"/>
    </source>
</evidence>
<reference evidence="7" key="1">
    <citation type="submission" date="2020-08" db="EMBL/GenBank/DDBJ databases">
        <title>Genome sequencing and assembly of the red palm weevil Rhynchophorus ferrugineus.</title>
        <authorList>
            <person name="Dias G.B."/>
            <person name="Bergman C.M."/>
            <person name="Manee M."/>
        </authorList>
    </citation>
    <scope>NUCLEOTIDE SEQUENCE</scope>
    <source>
        <strain evidence="7">AA-2017</strain>
        <tissue evidence="7">Whole larva</tissue>
    </source>
</reference>
<dbReference type="Gene3D" id="1.20.58.80">
    <property type="entry name" value="Phosphotransferase system, lactose/cellobiose-type IIA subunit"/>
    <property type="match status" value="1"/>
</dbReference>
<gene>
    <name evidence="7" type="ORF">GWI33_017157</name>
</gene>
<feature type="domain" description="USP" evidence="6">
    <location>
        <begin position="413"/>
        <end position="722"/>
    </location>
</feature>
<dbReference type="Proteomes" id="UP000625711">
    <property type="component" value="Unassembled WGS sequence"/>
</dbReference>
<dbReference type="SUPFAM" id="SSF140856">
    <property type="entry name" value="USP8 N-terminal domain-like"/>
    <property type="match status" value="1"/>
</dbReference>
<dbReference type="PROSITE" id="PS00973">
    <property type="entry name" value="USP_2"/>
    <property type="match status" value="1"/>
</dbReference>
<dbReference type="EC" id="3.4.19.12" evidence="3"/>
<dbReference type="AlphaFoldDB" id="A0A834I2H7"/>
<dbReference type="Gene3D" id="3.90.70.10">
    <property type="entry name" value="Cysteine proteinases"/>
    <property type="match status" value="1"/>
</dbReference>
<dbReference type="GO" id="GO:0004843">
    <property type="term" value="F:cysteine-type deubiquitinase activity"/>
    <property type="evidence" value="ECO:0007669"/>
    <property type="project" value="UniProtKB-EC"/>
</dbReference>
<evidence type="ECO:0000256" key="3">
    <source>
        <dbReference type="ARBA" id="ARBA00012759"/>
    </source>
</evidence>
<dbReference type="Gene3D" id="3.40.250.10">
    <property type="entry name" value="Rhodanese-like domain"/>
    <property type="match status" value="1"/>
</dbReference>
<comment type="catalytic activity">
    <reaction evidence="1">
        <text>Thiol-dependent hydrolysis of ester, thioester, amide, peptide and isopeptide bonds formed by the C-terminal Gly of ubiquitin (a 76-residue protein attached to proteins as an intracellular targeting signal).</text>
        <dbReference type="EC" id="3.4.19.12"/>
    </reaction>
</comment>
<dbReference type="InterPro" id="IPR028889">
    <property type="entry name" value="USP"/>
</dbReference>